<dbReference type="InterPro" id="IPR035940">
    <property type="entry name" value="CAP_sf"/>
</dbReference>
<reference evidence="3" key="1">
    <citation type="submission" date="2016-11" db="UniProtKB">
        <authorList>
            <consortium name="WormBaseParasite"/>
        </authorList>
    </citation>
    <scope>IDENTIFICATION</scope>
</reference>
<name>A0A1I7XG41_HETBA</name>
<dbReference type="Proteomes" id="UP000095283">
    <property type="component" value="Unplaced"/>
</dbReference>
<evidence type="ECO:0000313" key="3">
    <source>
        <dbReference type="WBParaSite" id="Hba_16705"/>
    </source>
</evidence>
<dbReference type="PANTHER" id="PTHR36938:SF3">
    <property type="entry name" value="WAP DOMAIN-CONTAINING PROTEIN"/>
    <property type="match status" value="1"/>
</dbReference>
<dbReference type="InterPro" id="IPR036645">
    <property type="entry name" value="Elafin-like_sf"/>
</dbReference>
<sequence length="410" mass="45975">MPEHYCPFSDVVMIAECANPRLSHLSPACLDDAFSTETHEIVNTRRGTGIDEAKNKSVGGQTGWLDVFIDKSTKMISSLIATLLIPVAVSDKLSWCEYWYQRGIIRTECTRPSQMHWSLASRATREENIMLSMPICDLVTDWGKCQRADHCPLGLLCWVKGNPCCTPQNPNTAIGQSSNQCPAPIEIGIQCHAKNPVNWCHVDVDCHRMSSIQKCCPTGCGYNMCVKISHPFDIFSRVSALSVIPSQCPPMDMLPTQCSATHGVSWCYKDSDCYSNSAQQRRCCPTRNSPAQYSARSPVESSLDLLIARINHLRRNNGCCELLPSPFLAREAGDWAEHITLTGKFVTKHMAKMNIWMGLEISPYIADIWQDEAEEFCTTNYLRMKTIHNIGAGRAYSDWKQTYVVVVVYD</sequence>
<dbReference type="WBParaSite" id="Hba_16705">
    <property type="protein sequence ID" value="Hba_16705"/>
    <property type="gene ID" value="Hba_16705"/>
</dbReference>
<dbReference type="SUPFAM" id="SSF55797">
    <property type="entry name" value="PR-1-like"/>
    <property type="match status" value="1"/>
</dbReference>
<feature type="domain" description="WAP" evidence="1">
    <location>
        <begin position="170"/>
        <end position="229"/>
    </location>
</feature>
<dbReference type="Gene3D" id="4.10.75.10">
    <property type="entry name" value="Elafin-like"/>
    <property type="match status" value="1"/>
</dbReference>
<dbReference type="PANTHER" id="PTHR36938">
    <property type="entry name" value="PROTEIN CBG26935"/>
    <property type="match status" value="1"/>
</dbReference>
<dbReference type="GO" id="GO:0005576">
    <property type="term" value="C:extracellular region"/>
    <property type="evidence" value="ECO:0007669"/>
    <property type="project" value="InterPro"/>
</dbReference>
<dbReference type="PROSITE" id="PS51390">
    <property type="entry name" value="WAP"/>
    <property type="match status" value="1"/>
</dbReference>
<keyword evidence="2" id="KW-1185">Reference proteome</keyword>
<evidence type="ECO:0000259" key="1">
    <source>
        <dbReference type="PROSITE" id="PS51390"/>
    </source>
</evidence>
<evidence type="ECO:0000313" key="2">
    <source>
        <dbReference type="Proteomes" id="UP000095283"/>
    </source>
</evidence>
<dbReference type="AlphaFoldDB" id="A0A1I7XG41"/>
<dbReference type="GO" id="GO:0030414">
    <property type="term" value="F:peptidase inhibitor activity"/>
    <property type="evidence" value="ECO:0007669"/>
    <property type="project" value="InterPro"/>
</dbReference>
<organism evidence="2 3">
    <name type="scientific">Heterorhabditis bacteriophora</name>
    <name type="common">Entomopathogenic nematode worm</name>
    <dbReference type="NCBI Taxonomy" id="37862"/>
    <lineage>
        <taxon>Eukaryota</taxon>
        <taxon>Metazoa</taxon>
        <taxon>Ecdysozoa</taxon>
        <taxon>Nematoda</taxon>
        <taxon>Chromadorea</taxon>
        <taxon>Rhabditida</taxon>
        <taxon>Rhabditina</taxon>
        <taxon>Rhabditomorpha</taxon>
        <taxon>Strongyloidea</taxon>
        <taxon>Heterorhabditidae</taxon>
        <taxon>Heterorhabditis</taxon>
    </lineage>
</organism>
<accession>A0A1I7XG41</accession>
<protein>
    <submittedName>
        <fullName evidence="3">WAP domain-containing protein</fullName>
    </submittedName>
</protein>
<proteinExistence type="predicted"/>
<dbReference type="InterPro" id="IPR008197">
    <property type="entry name" value="WAP_dom"/>
</dbReference>